<evidence type="ECO:0000256" key="1">
    <source>
        <dbReference type="ARBA" id="ARBA00001947"/>
    </source>
</evidence>
<dbReference type="Pfam" id="PF00753">
    <property type="entry name" value="Lactamase_B"/>
    <property type="match status" value="1"/>
</dbReference>
<evidence type="ECO:0000256" key="3">
    <source>
        <dbReference type="ARBA" id="ARBA00022801"/>
    </source>
</evidence>
<dbReference type="CDD" id="cd06262">
    <property type="entry name" value="metallo-hydrolase-like_MBL-fold"/>
    <property type="match status" value="1"/>
</dbReference>
<dbReference type="PANTHER" id="PTHR46233">
    <property type="entry name" value="HYDROXYACYLGLUTATHIONE HYDROLASE GLOC"/>
    <property type="match status" value="1"/>
</dbReference>
<keyword evidence="7" id="KW-1185">Reference proteome</keyword>
<accession>A0ABU8H9L9</accession>
<name>A0ABU8H9L9_9BACI</name>
<dbReference type="SMART" id="SM00849">
    <property type="entry name" value="Lactamase_B"/>
    <property type="match status" value="1"/>
</dbReference>
<protein>
    <submittedName>
        <fullName evidence="6">MBL fold metallo-hydrolase</fullName>
    </submittedName>
</protein>
<keyword evidence="4" id="KW-0862">Zinc</keyword>
<dbReference type="InterPro" id="IPR001279">
    <property type="entry name" value="Metallo-B-lactamas"/>
</dbReference>
<dbReference type="Gene3D" id="3.60.15.10">
    <property type="entry name" value="Ribonuclease Z/Hydroxyacylglutathione hydrolase-like"/>
    <property type="match status" value="1"/>
</dbReference>
<feature type="domain" description="Metallo-beta-lactamase" evidence="5">
    <location>
        <begin position="12"/>
        <end position="192"/>
    </location>
</feature>
<evidence type="ECO:0000313" key="6">
    <source>
        <dbReference type="EMBL" id="MEI5905862.1"/>
    </source>
</evidence>
<evidence type="ECO:0000313" key="7">
    <source>
        <dbReference type="Proteomes" id="UP001312865"/>
    </source>
</evidence>
<dbReference type="InterPro" id="IPR036866">
    <property type="entry name" value="RibonucZ/Hydroxyglut_hydro"/>
</dbReference>
<gene>
    <name evidence="6" type="ORF">WAK64_02115</name>
</gene>
<comment type="cofactor">
    <cofactor evidence="1">
        <name>Zn(2+)</name>
        <dbReference type="ChEBI" id="CHEBI:29105"/>
    </cofactor>
</comment>
<keyword evidence="2" id="KW-0479">Metal-binding</keyword>
<dbReference type="EMBL" id="JBBAXC010000001">
    <property type="protein sequence ID" value="MEI5905862.1"/>
    <property type="molecule type" value="Genomic_DNA"/>
</dbReference>
<proteinExistence type="predicted"/>
<evidence type="ECO:0000256" key="2">
    <source>
        <dbReference type="ARBA" id="ARBA00022723"/>
    </source>
</evidence>
<evidence type="ECO:0000259" key="5">
    <source>
        <dbReference type="SMART" id="SM00849"/>
    </source>
</evidence>
<dbReference type="InterPro" id="IPR051453">
    <property type="entry name" value="MBL_Glyoxalase_II"/>
</dbReference>
<dbReference type="SUPFAM" id="SSF56281">
    <property type="entry name" value="Metallo-hydrolase/oxidoreductase"/>
    <property type="match status" value="1"/>
</dbReference>
<keyword evidence="3" id="KW-0378">Hydrolase</keyword>
<comment type="caution">
    <text evidence="6">The sequence shown here is derived from an EMBL/GenBank/DDBJ whole genome shotgun (WGS) entry which is preliminary data.</text>
</comment>
<dbReference type="RefSeq" id="WP_336585265.1">
    <property type="nucleotide sequence ID" value="NZ_JBBAXC010000001.1"/>
</dbReference>
<dbReference type="PANTHER" id="PTHR46233:SF3">
    <property type="entry name" value="HYDROXYACYLGLUTATHIONE HYDROLASE GLOC"/>
    <property type="match status" value="1"/>
</dbReference>
<reference evidence="6 7" key="1">
    <citation type="journal article" date="2018" name="J. Microbiol.">
        <title>Bacillus spongiae sp. nov., isolated from sponge of Jeju Island.</title>
        <authorList>
            <person name="Lee G.E."/>
            <person name="Im W.T."/>
            <person name="Park J.S."/>
        </authorList>
    </citation>
    <scope>NUCLEOTIDE SEQUENCE [LARGE SCALE GENOMIC DNA]</scope>
    <source>
        <strain evidence="6 7">135PIL107-10</strain>
    </source>
</reference>
<dbReference type="Proteomes" id="UP001312865">
    <property type="component" value="Unassembled WGS sequence"/>
</dbReference>
<sequence>MIWERLPLGPLQTNCYIIKNERKECLIFDPGGDGDRLLKLLRSRQYTPLAILLTHAHFDHIGAVDVIREAYKIPLYIHKNEEKWLEDPSLNGSQFFMMGSLTKVKSADRILTDESSLTIGSFNLEVMRTPGHSPGSLSFYIKDNDIVIAGDTLFQGSIGRTDLPGGNHEELLNSIHTHLLSLPENTLVLPGHGHETSVEEEMDQNPFLNGF</sequence>
<organism evidence="6 7">
    <name type="scientific">Bacillus spongiae</name>
    <dbReference type="NCBI Taxonomy" id="2683610"/>
    <lineage>
        <taxon>Bacteria</taxon>
        <taxon>Bacillati</taxon>
        <taxon>Bacillota</taxon>
        <taxon>Bacilli</taxon>
        <taxon>Bacillales</taxon>
        <taxon>Bacillaceae</taxon>
        <taxon>Bacillus</taxon>
    </lineage>
</organism>
<evidence type="ECO:0000256" key="4">
    <source>
        <dbReference type="ARBA" id="ARBA00022833"/>
    </source>
</evidence>